<organism evidence="1 2">
    <name type="scientific">Dreissena polymorpha</name>
    <name type="common">Zebra mussel</name>
    <name type="synonym">Mytilus polymorpha</name>
    <dbReference type="NCBI Taxonomy" id="45954"/>
    <lineage>
        <taxon>Eukaryota</taxon>
        <taxon>Metazoa</taxon>
        <taxon>Spiralia</taxon>
        <taxon>Lophotrochozoa</taxon>
        <taxon>Mollusca</taxon>
        <taxon>Bivalvia</taxon>
        <taxon>Autobranchia</taxon>
        <taxon>Heteroconchia</taxon>
        <taxon>Euheterodonta</taxon>
        <taxon>Imparidentia</taxon>
        <taxon>Neoheterodontei</taxon>
        <taxon>Myida</taxon>
        <taxon>Dreissenoidea</taxon>
        <taxon>Dreissenidae</taxon>
        <taxon>Dreissena</taxon>
    </lineage>
</organism>
<gene>
    <name evidence="1" type="ORF">DPMN_148325</name>
</gene>
<reference evidence="1" key="1">
    <citation type="journal article" date="2019" name="bioRxiv">
        <title>The Genome of the Zebra Mussel, Dreissena polymorpha: A Resource for Invasive Species Research.</title>
        <authorList>
            <person name="McCartney M.A."/>
            <person name="Auch B."/>
            <person name="Kono T."/>
            <person name="Mallez S."/>
            <person name="Zhang Y."/>
            <person name="Obille A."/>
            <person name="Becker A."/>
            <person name="Abrahante J.E."/>
            <person name="Garbe J."/>
            <person name="Badalamenti J.P."/>
            <person name="Herman A."/>
            <person name="Mangelson H."/>
            <person name="Liachko I."/>
            <person name="Sullivan S."/>
            <person name="Sone E.D."/>
            <person name="Koren S."/>
            <person name="Silverstein K.A.T."/>
            <person name="Beckman K.B."/>
            <person name="Gohl D.M."/>
        </authorList>
    </citation>
    <scope>NUCLEOTIDE SEQUENCE</scope>
    <source>
        <strain evidence="1">Duluth1</strain>
        <tissue evidence="1">Whole animal</tissue>
    </source>
</reference>
<dbReference type="AlphaFoldDB" id="A0A9D4FAM9"/>
<keyword evidence="2" id="KW-1185">Reference proteome</keyword>
<protein>
    <submittedName>
        <fullName evidence="1">Uncharacterized protein</fullName>
    </submittedName>
</protein>
<dbReference type="EMBL" id="JAIWYP010000007">
    <property type="protein sequence ID" value="KAH3794787.1"/>
    <property type="molecule type" value="Genomic_DNA"/>
</dbReference>
<reference evidence="1" key="2">
    <citation type="submission" date="2020-11" db="EMBL/GenBank/DDBJ databases">
        <authorList>
            <person name="McCartney M.A."/>
            <person name="Auch B."/>
            <person name="Kono T."/>
            <person name="Mallez S."/>
            <person name="Becker A."/>
            <person name="Gohl D.M."/>
            <person name="Silverstein K.A.T."/>
            <person name="Koren S."/>
            <person name="Bechman K.B."/>
            <person name="Herman A."/>
            <person name="Abrahante J.E."/>
            <person name="Garbe J."/>
        </authorList>
    </citation>
    <scope>NUCLEOTIDE SEQUENCE</scope>
    <source>
        <strain evidence="1">Duluth1</strain>
        <tissue evidence="1">Whole animal</tissue>
    </source>
</reference>
<sequence length="68" mass="7492">MFITLLAADDEEEEKGERINGPAVTAKVSTIQQSLDGFIAYILSKPCHHSNQSADDLCTLVSLWENRA</sequence>
<proteinExistence type="predicted"/>
<accession>A0A9D4FAM9</accession>
<evidence type="ECO:0000313" key="2">
    <source>
        <dbReference type="Proteomes" id="UP000828390"/>
    </source>
</evidence>
<evidence type="ECO:0000313" key="1">
    <source>
        <dbReference type="EMBL" id="KAH3794787.1"/>
    </source>
</evidence>
<dbReference type="Proteomes" id="UP000828390">
    <property type="component" value="Unassembled WGS sequence"/>
</dbReference>
<name>A0A9D4FAM9_DREPO</name>
<comment type="caution">
    <text evidence="1">The sequence shown here is derived from an EMBL/GenBank/DDBJ whole genome shotgun (WGS) entry which is preliminary data.</text>
</comment>